<dbReference type="SUPFAM" id="SSF46785">
    <property type="entry name" value="Winged helix' DNA-binding domain"/>
    <property type="match status" value="1"/>
</dbReference>
<dbReference type="InterPro" id="IPR000847">
    <property type="entry name" value="LysR_HTH_N"/>
</dbReference>
<dbReference type="InterPro" id="IPR005119">
    <property type="entry name" value="LysR_subst-bd"/>
</dbReference>
<organism evidence="6 7">
    <name type="scientific">SAR92 clade bacterium H455</name>
    <dbReference type="NCBI Taxonomy" id="2974818"/>
    <lineage>
        <taxon>Bacteria</taxon>
        <taxon>Pseudomonadati</taxon>
        <taxon>Pseudomonadota</taxon>
        <taxon>Gammaproteobacteria</taxon>
        <taxon>Cellvibrionales</taxon>
        <taxon>Porticoccaceae</taxon>
        <taxon>SAR92 clade</taxon>
    </lineage>
</organism>
<dbReference type="Pfam" id="PF03466">
    <property type="entry name" value="LysR_substrate"/>
    <property type="match status" value="1"/>
</dbReference>
<keyword evidence="2" id="KW-0805">Transcription regulation</keyword>
<dbReference type="InterPro" id="IPR037404">
    <property type="entry name" value="IlvY_PBP2"/>
</dbReference>
<protein>
    <submittedName>
        <fullName evidence="6">HTH-type transcriptional activator IlvY</fullName>
    </submittedName>
</protein>
<dbReference type="Gene3D" id="1.10.10.10">
    <property type="entry name" value="Winged helix-like DNA-binding domain superfamily/Winged helix DNA-binding domain"/>
    <property type="match status" value="1"/>
</dbReference>
<dbReference type="Pfam" id="PF00126">
    <property type="entry name" value="HTH_1"/>
    <property type="match status" value="1"/>
</dbReference>
<dbReference type="Proteomes" id="UP001059934">
    <property type="component" value="Chromosome"/>
</dbReference>
<evidence type="ECO:0000256" key="1">
    <source>
        <dbReference type="ARBA" id="ARBA00009437"/>
    </source>
</evidence>
<dbReference type="InterPro" id="IPR036390">
    <property type="entry name" value="WH_DNA-bd_sf"/>
</dbReference>
<keyword evidence="3" id="KW-0238">DNA-binding</keyword>
<dbReference type="PROSITE" id="PS50931">
    <property type="entry name" value="HTH_LYSR"/>
    <property type="match status" value="1"/>
</dbReference>
<evidence type="ECO:0000256" key="3">
    <source>
        <dbReference type="ARBA" id="ARBA00023125"/>
    </source>
</evidence>
<evidence type="ECO:0000313" key="7">
    <source>
        <dbReference type="Proteomes" id="UP001059934"/>
    </source>
</evidence>
<evidence type="ECO:0000259" key="5">
    <source>
        <dbReference type="PROSITE" id="PS50931"/>
    </source>
</evidence>
<keyword evidence="4" id="KW-0804">Transcription</keyword>
<gene>
    <name evidence="6" type="primary">ilvY</name>
    <name evidence="6" type="ORF">NYF23_12645</name>
</gene>
<dbReference type="InterPro" id="IPR036388">
    <property type="entry name" value="WH-like_DNA-bd_sf"/>
</dbReference>
<reference evidence="6" key="1">
    <citation type="submission" date="2022-08" db="EMBL/GenBank/DDBJ databases">
        <title>Catabolic pathway analysis in culturable SAR92 clade bacteria reveals their overlooked roles in DMSP degradation in coastal seas.</title>
        <authorList>
            <person name="He X."/>
            <person name="Zhang X."/>
            <person name="Zhang Y."/>
        </authorList>
    </citation>
    <scope>NUCLEOTIDE SEQUENCE</scope>
    <source>
        <strain evidence="6">H455</strain>
    </source>
</reference>
<evidence type="ECO:0000256" key="4">
    <source>
        <dbReference type="ARBA" id="ARBA00023163"/>
    </source>
</evidence>
<name>A0ABY5TQE3_9GAMM</name>
<keyword evidence="7" id="KW-1185">Reference proteome</keyword>
<dbReference type="EMBL" id="CP103416">
    <property type="protein sequence ID" value="UVW34846.1"/>
    <property type="molecule type" value="Genomic_DNA"/>
</dbReference>
<dbReference type="NCBIfam" id="NF008722">
    <property type="entry name" value="PRK11716.1"/>
    <property type="match status" value="1"/>
</dbReference>
<accession>A0ABY5TQE3</accession>
<dbReference type="CDD" id="cd08430">
    <property type="entry name" value="PBP2_IlvY"/>
    <property type="match status" value="1"/>
</dbReference>
<dbReference type="PANTHER" id="PTHR30126">
    <property type="entry name" value="HTH-TYPE TRANSCRIPTIONAL REGULATOR"/>
    <property type="match status" value="1"/>
</dbReference>
<evidence type="ECO:0000313" key="6">
    <source>
        <dbReference type="EMBL" id="UVW34846.1"/>
    </source>
</evidence>
<dbReference type="SUPFAM" id="SSF53850">
    <property type="entry name" value="Periplasmic binding protein-like II"/>
    <property type="match status" value="1"/>
</dbReference>
<comment type="similarity">
    <text evidence="1">Belongs to the LysR transcriptional regulatory family.</text>
</comment>
<dbReference type="PANTHER" id="PTHR30126:SF81">
    <property type="entry name" value="HTH-TYPE TRANSCRIPTIONAL REGULATOR ILVY"/>
    <property type="match status" value="1"/>
</dbReference>
<proteinExistence type="inferred from homology"/>
<sequence length="293" mass="32385">MDIRSLTLFQHLATSLHFGKTAAAYHVSPSTLSRSIQRMEEQLGAQLLIRDNRSVLLTKEGKKLLSYADQQISQFESLRQSLNQSQKELSGSLKLYCSVTASYSYLPPLLEKFRRAHPNIDINLDTGDAADGIDQIKNQRVDLAIAARPDELSSRIHFQTIATVPLAITAPMINCAVKKALQAKTIDWASLPIILPEHGVARKRFEQWFRQKYSGRPNVYAQVSGQEALVSMVALGCGIGIAPNVVVENSPVKDRIELLPGTLIAPFDLGLCCFKKKLNDPLIAEFMAMAGQP</sequence>
<feature type="domain" description="HTH lysR-type" evidence="5">
    <location>
        <begin position="1"/>
        <end position="58"/>
    </location>
</feature>
<dbReference type="Gene3D" id="3.40.190.10">
    <property type="entry name" value="Periplasmic binding protein-like II"/>
    <property type="match status" value="2"/>
</dbReference>
<evidence type="ECO:0000256" key="2">
    <source>
        <dbReference type="ARBA" id="ARBA00023015"/>
    </source>
</evidence>